<feature type="binding site" evidence="7">
    <location>
        <position position="194"/>
    </location>
    <ligand>
        <name>substrate</name>
    </ligand>
</feature>
<dbReference type="CDD" id="cd04725">
    <property type="entry name" value="OMP_decarboxylase_like"/>
    <property type="match status" value="1"/>
</dbReference>
<dbReference type="EMBL" id="BMCJ01000001">
    <property type="protein sequence ID" value="GGC80869.1"/>
    <property type="molecule type" value="Genomic_DNA"/>
</dbReference>
<organism evidence="11 12">
    <name type="scientific">Thalassobacillus devorans</name>
    <dbReference type="NCBI Taxonomy" id="279813"/>
    <lineage>
        <taxon>Bacteria</taxon>
        <taxon>Bacillati</taxon>
        <taxon>Bacillota</taxon>
        <taxon>Bacilli</taxon>
        <taxon>Bacillales</taxon>
        <taxon>Bacillaceae</taxon>
        <taxon>Thalassobacillus</taxon>
    </lineage>
</organism>
<feature type="binding site" evidence="7">
    <location>
        <position position="185"/>
    </location>
    <ligand>
        <name>substrate</name>
    </ligand>
</feature>
<protein>
    <recommendedName>
        <fullName evidence="7">Orotidine 5'-phosphate decarboxylase</fullName>
        <ecNumber evidence="7">4.1.1.23</ecNumber>
    </recommendedName>
    <alternativeName>
        <fullName evidence="7">OMP decarboxylase</fullName>
        <shortName evidence="7">OMPDCase</shortName>
        <shortName evidence="7">OMPdecase</shortName>
    </alternativeName>
</protein>
<keyword evidence="12" id="KW-1185">Reference proteome</keyword>
<feature type="binding site" evidence="7">
    <location>
        <position position="214"/>
    </location>
    <ligand>
        <name>substrate</name>
    </ligand>
</feature>
<sequence>MKTVDPLYIALDMETDREAIDFLDYHHLASLPVKVGMELFYQSGPAIISSLKERQHPIFLDLKLHDIPTTVKKAMRNLARLDVEVVNVHAQGGIEMIAAAREGLEAGCQGKERPVLLAVTQLTSTDQTMFTEELRQQGTVKESVIHLAQLAKEGGADGVVCSVHEVKAIKEACGDNFLTVTPGIRPEGSDRNDQKRAATPKEAKQEGTDSIVVGRAITAAEHPGKNYQQIVEEWNHD</sequence>
<evidence type="ECO:0000256" key="6">
    <source>
        <dbReference type="ARBA" id="ARBA00049157"/>
    </source>
</evidence>
<comment type="pathway">
    <text evidence="2 7 8">Pyrimidine metabolism; UMP biosynthesis via de novo pathway; UMP from orotate: step 2/2.</text>
</comment>
<dbReference type="Proteomes" id="UP000619534">
    <property type="component" value="Unassembled WGS sequence"/>
</dbReference>
<dbReference type="PANTHER" id="PTHR32119:SF2">
    <property type="entry name" value="OROTIDINE 5'-PHOSPHATE DECARBOXYLASE"/>
    <property type="match status" value="1"/>
</dbReference>
<comment type="function">
    <text evidence="1 7">Catalyzes the decarboxylation of orotidine 5'-monophosphate (OMP) to uridine 5'-monophosphate (UMP).</text>
</comment>
<dbReference type="Pfam" id="PF00215">
    <property type="entry name" value="OMPdecase"/>
    <property type="match status" value="1"/>
</dbReference>
<name>A0ABQ1NML0_9BACI</name>
<evidence type="ECO:0000256" key="7">
    <source>
        <dbReference type="HAMAP-Rule" id="MF_01200"/>
    </source>
</evidence>
<feature type="binding site" evidence="7">
    <location>
        <position position="34"/>
    </location>
    <ligand>
        <name>substrate</name>
    </ligand>
</feature>
<feature type="domain" description="Orotidine 5'-phosphate decarboxylase" evidence="10">
    <location>
        <begin position="6"/>
        <end position="230"/>
    </location>
</feature>
<evidence type="ECO:0000256" key="3">
    <source>
        <dbReference type="ARBA" id="ARBA00022793"/>
    </source>
</evidence>
<gene>
    <name evidence="7 11" type="primary">pyrF</name>
    <name evidence="11" type="ORF">GCM10007216_09310</name>
</gene>
<dbReference type="InterPro" id="IPR014732">
    <property type="entry name" value="OMPdecase"/>
</dbReference>
<dbReference type="EC" id="4.1.1.23" evidence="7"/>
<feature type="binding site" evidence="7">
    <location>
        <begin position="61"/>
        <end position="70"/>
    </location>
    <ligand>
        <name>substrate</name>
    </ligand>
</feature>
<accession>A0ABQ1NML0</accession>
<dbReference type="InterPro" id="IPR001754">
    <property type="entry name" value="OMPdeCOase_dom"/>
</dbReference>
<feature type="region of interest" description="Disordered" evidence="9">
    <location>
        <begin position="183"/>
        <end position="211"/>
    </location>
</feature>
<keyword evidence="3 7" id="KW-0210">Decarboxylase</keyword>
<comment type="similarity">
    <text evidence="7">Belongs to the OMP decarboxylase family. Type 1 subfamily.</text>
</comment>
<dbReference type="SMART" id="SM00934">
    <property type="entry name" value="OMPdecase"/>
    <property type="match status" value="1"/>
</dbReference>
<evidence type="ECO:0000313" key="11">
    <source>
        <dbReference type="EMBL" id="GGC80869.1"/>
    </source>
</evidence>
<evidence type="ECO:0000259" key="10">
    <source>
        <dbReference type="SMART" id="SM00934"/>
    </source>
</evidence>
<evidence type="ECO:0000313" key="12">
    <source>
        <dbReference type="Proteomes" id="UP000619534"/>
    </source>
</evidence>
<proteinExistence type="inferred from homology"/>
<evidence type="ECO:0000256" key="5">
    <source>
        <dbReference type="ARBA" id="ARBA00023239"/>
    </source>
</evidence>
<dbReference type="InterPro" id="IPR018089">
    <property type="entry name" value="OMPdecase_AS"/>
</dbReference>
<dbReference type="Gene3D" id="3.20.20.70">
    <property type="entry name" value="Aldolase class I"/>
    <property type="match status" value="1"/>
</dbReference>
<keyword evidence="4 7" id="KW-0665">Pyrimidine biosynthesis</keyword>
<evidence type="ECO:0000256" key="1">
    <source>
        <dbReference type="ARBA" id="ARBA00002356"/>
    </source>
</evidence>
<evidence type="ECO:0000256" key="2">
    <source>
        <dbReference type="ARBA" id="ARBA00004861"/>
    </source>
</evidence>
<reference evidence="12" key="1">
    <citation type="journal article" date="2019" name="Int. J. Syst. Evol. Microbiol.">
        <title>The Global Catalogue of Microorganisms (GCM) 10K type strain sequencing project: providing services to taxonomists for standard genome sequencing and annotation.</title>
        <authorList>
            <consortium name="The Broad Institute Genomics Platform"/>
            <consortium name="The Broad Institute Genome Sequencing Center for Infectious Disease"/>
            <person name="Wu L."/>
            <person name="Ma J."/>
        </authorList>
    </citation>
    <scope>NUCLEOTIDE SEQUENCE [LARGE SCALE GENOMIC DNA]</scope>
    <source>
        <strain evidence="12">CCM 7282</strain>
    </source>
</reference>
<evidence type="ECO:0000256" key="9">
    <source>
        <dbReference type="SAM" id="MobiDB-lite"/>
    </source>
</evidence>
<feature type="binding site" evidence="7">
    <location>
        <position position="215"/>
    </location>
    <ligand>
        <name>substrate</name>
    </ligand>
</feature>
<feature type="active site" description="Proton donor" evidence="7">
    <location>
        <position position="63"/>
    </location>
</feature>
<dbReference type="PROSITE" id="PS00156">
    <property type="entry name" value="OMPDECASE"/>
    <property type="match status" value="1"/>
</dbReference>
<keyword evidence="5 7" id="KW-0456">Lyase</keyword>
<dbReference type="InterPro" id="IPR011060">
    <property type="entry name" value="RibuloseP-bd_barrel"/>
</dbReference>
<dbReference type="NCBIfam" id="NF001273">
    <property type="entry name" value="PRK00230.1"/>
    <property type="match status" value="1"/>
</dbReference>
<comment type="caution">
    <text evidence="11">The sequence shown here is derived from an EMBL/GenBank/DDBJ whole genome shotgun (WGS) entry which is preliminary data.</text>
</comment>
<feature type="compositionally biased region" description="Basic and acidic residues" evidence="9">
    <location>
        <begin position="187"/>
        <end position="207"/>
    </location>
</feature>
<dbReference type="PANTHER" id="PTHR32119">
    <property type="entry name" value="OROTIDINE 5'-PHOSPHATE DECARBOXYLASE"/>
    <property type="match status" value="1"/>
</dbReference>
<feature type="binding site" evidence="7">
    <location>
        <position position="12"/>
    </location>
    <ligand>
        <name>substrate</name>
    </ligand>
</feature>
<feature type="binding site" evidence="7">
    <location>
        <position position="123"/>
    </location>
    <ligand>
        <name>substrate</name>
    </ligand>
</feature>
<dbReference type="InterPro" id="IPR013785">
    <property type="entry name" value="Aldolase_TIM"/>
</dbReference>
<dbReference type="InterPro" id="IPR047596">
    <property type="entry name" value="OMPdecase_bac"/>
</dbReference>
<dbReference type="NCBIfam" id="TIGR01740">
    <property type="entry name" value="pyrF"/>
    <property type="match status" value="1"/>
</dbReference>
<dbReference type="SUPFAM" id="SSF51366">
    <property type="entry name" value="Ribulose-phoshate binding barrel"/>
    <property type="match status" value="1"/>
</dbReference>
<dbReference type="HAMAP" id="MF_01200_B">
    <property type="entry name" value="OMPdecase_type1_B"/>
    <property type="match status" value="1"/>
</dbReference>
<evidence type="ECO:0000256" key="8">
    <source>
        <dbReference type="RuleBase" id="RU000512"/>
    </source>
</evidence>
<evidence type="ECO:0000256" key="4">
    <source>
        <dbReference type="ARBA" id="ARBA00022975"/>
    </source>
</evidence>
<comment type="catalytic activity">
    <reaction evidence="6 7 8">
        <text>orotidine 5'-phosphate + H(+) = UMP + CO2</text>
        <dbReference type="Rhea" id="RHEA:11596"/>
        <dbReference type="ChEBI" id="CHEBI:15378"/>
        <dbReference type="ChEBI" id="CHEBI:16526"/>
        <dbReference type="ChEBI" id="CHEBI:57538"/>
        <dbReference type="ChEBI" id="CHEBI:57865"/>
        <dbReference type="EC" id="4.1.1.23"/>
    </reaction>
</comment>
<dbReference type="RefSeq" id="WP_082412047.1">
    <property type="nucleotide sequence ID" value="NZ_BMCJ01000001.1"/>
</dbReference>
<comment type="subunit">
    <text evidence="7">Homodimer.</text>
</comment>